<dbReference type="Proteomes" id="UP001140206">
    <property type="component" value="Chromosome 2"/>
</dbReference>
<proteinExistence type="predicted"/>
<gene>
    <name evidence="11" type="ORF">LUZ62_040711</name>
</gene>
<evidence type="ECO:0000256" key="3">
    <source>
        <dbReference type="ARBA" id="ARBA00022695"/>
    </source>
</evidence>
<accession>A0AAV8FCU0</accession>
<dbReference type="PANTHER" id="PTHR24559">
    <property type="entry name" value="TRANSPOSON TY3-I GAG-POL POLYPROTEIN"/>
    <property type="match status" value="1"/>
</dbReference>
<reference evidence="11" key="1">
    <citation type="submission" date="2022-08" db="EMBL/GenBank/DDBJ databases">
        <authorList>
            <person name="Marques A."/>
        </authorList>
    </citation>
    <scope>NUCLEOTIDE SEQUENCE</scope>
    <source>
        <strain evidence="11">RhyPub2mFocal</strain>
        <tissue evidence="11">Leaves</tissue>
    </source>
</reference>
<keyword evidence="7" id="KW-0695">RNA-directed DNA polymerase</keyword>
<evidence type="ECO:0000259" key="10">
    <source>
        <dbReference type="PROSITE" id="PS50878"/>
    </source>
</evidence>
<keyword evidence="8" id="KW-0175">Coiled coil</keyword>
<keyword evidence="1" id="KW-0645">Protease</keyword>
<keyword evidence="4" id="KW-0540">Nuclease</keyword>
<evidence type="ECO:0000313" key="11">
    <source>
        <dbReference type="EMBL" id="KAJ4789465.1"/>
    </source>
</evidence>
<dbReference type="PROSITE" id="PS50878">
    <property type="entry name" value="RT_POL"/>
    <property type="match status" value="1"/>
</dbReference>
<dbReference type="InterPro" id="IPR043128">
    <property type="entry name" value="Rev_trsase/Diguanyl_cyclase"/>
</dbReference>
<feature type="compositionally biased region" description="Low complexity" evidence="9">
    <location>
        <begin position="80"/>
        <end position="95"/>
    </location>
</feature>
<keyword evidence="3" id="KW-0548">Nucleotidyltransferase</keyword>
<evidence type="ECO:0000313" key="12">
    <source>
        <dbReference type="Proteomes" id="UP001140206"/>
    </source>
</evidence>
<keyword evidence="12" id="KW-1185">Reference proteome</keyword>
<evidence type="ECO:0000256" key="1">
    <source>
        <dbReference type="ARBA" id="ARBA00022670"/>
    </source>
</evidence>
<organism evidence="11 12">
    <name type="scientific">Rhynchospora pubera</name>
    <dbReference type="NCBI Taxonomy" id="906938"/>
    <lineage>
        <taxon>Eukaryota</taxon>
        <taxon>Viridiplantae</taxon>
        <taxon>Streptophyta</taxon>
        <taxon>Embryophyta</taxon>
        <taxon>Tracheophyta</taxon>
        <taxon>Spermatophyta</taxon>
        <taxon>Magnoliopsida</taxon>
        <taxon>Liliopsida</taxon>
        <taxon>Poales</taxon>
        <taxon>Cyperaceae</taxon>
        <taxon>Cyperoideae</taxon>
        <taxon>Rhynchosporeae</taxon>
        <taxon>Rhynchospora</taxon>
    </lineage>
</organism>
<dbReference type="AlphaFoldDB" id="A0AAV8FCU0"/>
<dbReference type="InterPro" id="IPR021109">
    <property type="entry name" value="Peptidase_aspartic_dom_sf"/>
</dbReference>
<dbReference type="CDD" id="cd01647">
    <property type="entry name" value="RT_LTR"/>
    <property type="match status" value="1"/>
</dbReference>
<evidence type="ECO:0000256" key="7">
    <source>
        <dbReference type="ARBA" id="ARBA00022918"/>
    </source>
</evidence>
<dbReference type="InterPro" id="IPR005162">
    <property type="entry name" value="Retrotrans_gag_dom"/>
</dbReference>
<dbReference type="Gene3D" id="3.10.10.10">
    <property type="entry name" value="HIV Type 1 Reverse Transcriptase, subunit A, domain 1"/>
    <property type="match status" value="1"/>
</dbReference>
<keyword evidence="2" id="KW-0808">Transferase</keyword>
<dbReference type="Pfam" id="PF03732">
    <property type="entry name" value="Retrotrans_gag"/>
    <property type="match status" value="1"/>
</dbReference>
<dbReference type="Gene3D" id="3.30.70.270">
    <property type="match status" value="1"/>
</dbReference>
<dbReference type="SUPFAM" id="SSF50630">
    <property type="entry name" value="Acid proteases"/>
    <property type="match status" value="1"/>
</dbReference>
<evidence type="ECO:0000256" key="2">
    <source>
        <dbReference type="ARBA" id="ARBA00022679"/>
    </source>
</evidence>
<dbReference type="GO" id="GO:0003964">
    <property type="term" value="F:RNA-directed DNA polymerase activity"/>
    <property type="evidence" value="ECO:0007669"/>
    <property type="project" value="UniProtKB-KW"/>
</dbReference>
<evidence type="ECO:0000256" key="8">
    <source>
        <dbReference type="SAM" id="Coils"/>
    </source>
</evidence>
<feature type="coiled-coil region" evidence="8">
    <location>
        <begin position="12"/>
        <end position="39"/>
    </location>
</feature>
<protein>
    <submittedName>
        <fullName evidence="11">Polyprotein</fullName>
    </submittedName>
</protein>
<dbReference type="EMBL" id="JAMFTS010000002">
    <property type="protein sequence ID" value="KAJ4789465.1"/>
    <property type="molecule type" value="Genomic_DNA"/>
</dbReference>
<dbReference type="GO" id="GO:0004519">
    <property type="term" value="F:endonuclease activity"/>
    <property type="evidence" value="ECO:0007669"/>
    <property type="project" value="UniProtKB-KW"/>
</dbReference>
<dbReference type="CDD" id="cd00303">
    <property type="entry name" value="retropepsin_like"/>
    <property type="match status" value="1"/>
</dbReference>
<dbReference type="SUPFAM" id="SSF56672">
    <property type="entry name" value="DNA/RNA polymerases"/>
    <property type="match status" value="1"/>
</dbReference>
<evidence type="ECO:0000256" key="4">
    <source>
        <dbReference type="ARBA" id="ARBA00022722"/>
    </source>
</evidence>
<evidence type="ECO:0000256" key="6">
    <source>
        <dbReference type="ARBA" id="ARBA00022801"/>
    </source>
</evidence>
<evidence type="ECO:0000256" key="9">
    <source>
        <dbReference type="SAM" id="MobiDB-lite"/>
    </source>
</evidence>
<name>A0AAV8FCU0_9POAL</name>
<dbReference type="Pfam" id="PF08284">
    <property type="entry name" value="RVP_2"/>
    <property type="match status" value="1"/>
</dbReference>
<keyword evidence="6" id="KW-0378">Hydrolase</keyword>
<comment type="caution">
    <text evidence="11">The sequence shown here is derived from an EMBL/GenBank/DDBJ whole genome shotgun (WGS) entry which is preliminary data.</text>
</comment>
<dbReference type="Gene3D" id="2.40.70.10">
    <property type="entry name" value="Acid Proteases"/>
    <property type="match status" value="1"/>
</dbReference>
<dbReference type="InterPro" id="IPR043502">
    <property type="entry name" value="DNA/RNA_pol_sf"/>
</dbReference>
<dbReference type="GO" id="GO:0008233">
    <property type="term" value="F:peptidase activity"/>
    <property type="evidence" value="ECO:0007669"/>
    <property type="project" value="UniProtKB-KW"/>
</dbReference>
<dbReference type="InterPro" id="IPR053134">
    <property type="entry name" value="RNA-dir_DNA_polymerase"/>
</dbReference>
<keyword evidence="5" id="KW-0255">Endonuclease</keyword>
<dbReference type="InterPro" id="IPR000477">
    <property type="entry name" value="RT_dom"/>
</dbReference>
<feature type="domain" description="Reverse transcriptase" evidence="10">
    <location>
        <begin position="638"/>
        <end position="817"/>
    </location>
</feature>
<feature type="region of interest" description="Disordered" evidence="9">
    <location>
        <begin position="67"/>
        <end position="98"/>
    </location>
</feature>
<dbReference type="PANTHER" id="PTHR24559:SF444">
    <property type="entry name" value="REVERSE TRANSCRIPTASE DOMAIN-CONTAINING PROTEIN"/>
    <property type="match status" value="1"/>
</dbReference>
<dbReference type="Pfam" id="PF00078">
    <property type="entry name" value="RVT_1"/>
    <property type="match status" value="1"/>
</dbReference>
<dbReference type="FunFam" id="3.10.10.10:FF:000007">
    <property type="entry name" value="Retrovirus-related Pol polyprotein from transposon 17.6-like Protein"/>
    <property type="match status" value="1"/>
</dbReference>
<evidence type="ECO:0000256" key="5">
    <source>
        <dbReference type="ARBA" id="ARBA00022759"/>
    </source>
</evidence>
<sequence>MPPKVTSSGTHNDELQSTVERLGQELQEANLRFQQQQLENTQRFGECTQQIGELKSLLEHFLRSQPVKISGEKEGGGSTSGAKKSTSGKPSSTPENVHPHIPIVVCDDFATDESKKGHKGFEPRFNLPRTDFPGFDGSNPKGWRAKCESYFDMYQIPDCFKPKIAALHFTGEAQEWYECFQESAPNSSWSVLVDEIMDRFQSYASSNPIGDFKRVHQSGKVGDYIRQFEKAKSRLIFETKISNADLFIQGFIEGLKEEIRYAVEMLNPTTLNQAFTFARKAELNLESMDKRSKSIYRPWPSVPVKGKEIVTTQPKDTSTFPPPPVGKELTRDQMRALRLCFYCKEKYTPGHKCVAKTLHSLQADGPSTLTLDEPLCIEYIRDDVSNPSTFEEEVEHAMISMCLPSDLTKFSTLRFKGELDQLPIQILIDTGSTHSFLNPSLINPVVTPISQTNPLLVRIADGTAMSTTTKCTGLNFSLQNHQLSGEVRLLDIQGYDMILGMDWLSLHGPMTIDWEKGRVLLHKDEKELVLQVKPETAEVGLYQGQVTLAKEELNGGQLFFAQIFCVENTMQLPAIHPQLQPILDQFQSVFNEPTCLPPTRAVDHQIPLKPESKPVTVRPYRYSYFQRMEIEKIVDDLLANSFIRPSTSPYSSPVLLVKKKDNTWRLCIDYRQLNDSTIKNKYPIPIIDDLLDHLKGAKYFSKVDLRSGYHQIKMHESDIFKTAFRTHNGHYEFVVMPFGLTNAPATFQTLMNNLFKPLLGKYVLVFFDDILIYSCSLEEHMHHVHTVLQILSDNQLKVKLSKCEFGTTKVEYLGHIITDQGVATDPRKVDSMLNWPIPKC</sequence>
<dbReference type="GO" id="GO:0006508">
    <property type="term" value="P:proteolysis"/>
    <property type="evidence" value="ECO:0007669"/>
    <property type="project" value="UniProtKB-KW"/>
</dbReference>